<protein>
    <submittedName>
        <fullName evidence="1">Uncharacterized protein</fullName>
    </submittedName>
</protein>
<name>A0AA86T1H8_9FABA</name>
<dbReference type="EMBL" id="OY731403">
    <property type="protein sequence ID" value="CAJ1963116.1"/>
    <property type="molecule type" value="Genomic_DNA"/>
</dbReference>
<evidence type="ECO:0000313" key="2">
    <source>
        <dbReference type="Proteomes" id="UP001189624"/>
    </source>
</evidence>
<dbReference type="Proteomes" id="UP001189624">
    <property type="component" value="Chromosome 6"/>
</dbReference>
<keyword evidence="2" id="KW-1185">Reference proteome</keyword>
<reference evidence="1" key="1">
    <citation type="submission" date="2023-10" db="EMBL/GenBank/DDBJ databases">
        <authorList>
            <person name="Domelevo Entfellner J.-B."/>
        </authorList>
    </citation>
    <scope>NUCLEOTIDE SEQUENCE</scope>
</reference>
<dbReference type="Gramene" id="rna-AYBTSS11_LOCUS19603">
    <property type="protein sequence ID" value="CAJ1963116.1"/>
    <property type="gene ID" value="gene-AYBTSS11_LOCUS19603"/>
</dbReference>
<gene>
    <name evidence="1" type="ORF">AYBTSS11_LOCUS19603</name>
</gene>
<proteinExistence type="predicted"/>
<organism evidence="1 2">
    <name type="scientific">Sphenostylis stenocarpa</name>
    <dbReference type="NCBI Taxonomy" id="92480"/>
    <lineage>
        <taxon>Eukaryota</taxon>
        <taxon>Viridiplantae</taxon>
        <taxon>Streptophyta</taxon>
        <taxon>Embryophyta</taxon>
        <taxon>Tracheophyta</taxon>
        <taxon>Spermatophyta</taxon>
        <taxon>Magnoliopsida</taxon>
        <taxon>eudicotyledons</taxon>
        <taxon>Gunneridae</taxon>
        <taxon>Pentapetalae</taxon>
        <taxon>rosids</taxon>
        <taxon>fabids</taxon>
        <taxon>Fabales</taxon>
        <taxon>Fabaceae</taxon>
        <taxon>Papilionoideae</taxon>
        <taxon>50 kb inversion clade</taxon>
        <taxon>NPAAA clade</taxon>
        <taxon>indigoferoid/millettioid clade</taxon>
        <taxon>Phaseoleae</taxon>
        <taxon>Sphenostylis</taxon>
    </lineage>
</organism>
<evidence type="ECO:0000313" key="1">
    <source>
        <dbReference type="EMBL" id="CAJ1963116.1"/>
    </source>
</evidence>
<sequence length="89" mass="10144">MHEMIISFACGGYTDSVAYLDLVLLTAEDWYKSLLVRVNAKLPTWMCIPVFDVMFNIAMGFPGGVIVYINVDNSLHVINIFRYNESFTQ</sequence>
<accession>A0AA86T1H8</accession>
<dbReference type="AlphaFoldDB" id="A0AA86T1H8"/>